<accession>Q2LU44</accession>
<proteinExistence type="predicted"/>
<dbReference type="HOGENOM" id="CLU_087902_0_0_7"/>
<dbReference type="AlphaFoldDB" id="Q2LU44"/>
<dbReference type="Proteomes" id="UP000001933">
    <property type="component" value="Chromosome"/>
</dbReference>
<name>Q2LU44_SYNAS</name>
<dbReference type="OrthoDB" id="42441at2"/>
<sequence>MKLGLFFNRQPVFTGDELAAFLASEGPRNPRTQEALLLYHVKMSRLVRVRRGLYAVVPTGASAASYPVDPFLLASRMTKDAVLAYHTAMEFHGKAYSVYEHFVYLSAAPARPISFRSYQFKGVRFPGALPPEVAVSFDVVKADRAGLEVRVTGLERTFVDVLHRPGLTGSWEEIWRSLESVEFFDLDKVTAYVQHLGNATTAAKVGFFLEQHREGLMVDEVHLSALRDLRPQHPHYLERSRRKAGHFVAAWNLVVPQEIYERSWEEPS</sequence>
<dbReference type="eggNOG" id="COG5340">
    <property type="taxonomic scope" value="Bacteria"/>
</dbReference>
<gene>
    <name evidence="1" type="ORF">SYN_01914</name>
</gene>
<organism evidence="1 2">
    <name type="scientific">Syntrophus aciditrophicus (strain SB)</name>
    <dbReference type="NCBI Taxonomy" id="56780"/>
    <lineage>
        <taxon>Bacteria</taxon>
        <taxon>Pseudomonadati</taxon>
        <taxon>Thermodesulfobacteriota</taxon>
        <taxon>Syntrophia</taxon>
        <taxon>Syntrophales</taxon>
        <taxon>Syntrophaceae</taxon>
        <taxon>Syntrophus</taxon>
    </lineage>
</organism>
<protein>
    <submittedName>
        <fullName evidence="1">Predicted transcriptional regulator</fullName>
    </submittedName>
</protein>
<evidence type="ECO:0000313" key="2">
    <source>
        <dbReference type="Proteomes" id="UP000001933"/>
    </source>
</evidence>
<dbReference type="InParanoid" id="Q2LU44"/>
<evidence type="ECO:0000313" key="1">
    <source>
        <dbReference type="EMBL" id="ABC77604.1"/>
    </source>
</evidence>
<dbReference type="KEGG" id="sat:SYN_01914"/>
<keyword evidence="2" id="KW-1185">Reference proteome</keyword>
<dbReference type="RefSeq" id="WP_011417626.1">
    <property type="nucleotide sequence ID" value="NC_007759.1"/>
</dbReference>
<dbReference type="STRING" id="56780.SYN_01914"/>
<dbReference type="EMBL" id="CP000252">
    <property type="protein sequence ID" value="ABC77604.1"/>
    <property type="molecule type" value="Genomic_DNA"/>
</dbReference>
<reference evidence="1 2" key="1">
    <citation type="journal article" date="2007" name="Proc. Natl. Acad. Sci. U.S.A.">
        <title>The genome of Syntrophus aciditrophicus: life at the thermodynamic limit of microbial growth.</title>
        <authorList>
            <person name="McInerney M.J."/>
            <person name="Rohlin L."/>
            <person name="Mouttaki H."/>
            <person name="Kim U."/>
            <person name="Krupp R.S."/>
            <person name="Rios-Hernandez L."/>
            <person name="Sieber J."/>
            <person name="Struchtemeyer C.G."/>
            <person name="Bhattacharyya A."/>
            <person name="Campbell J.W."/>
            <person name="Gunsalus R.P."/>
        </authorList>
    </citation>
    <scope>NUCLEOTIDE SEQUENCE [LARGE SCALE GENOMIC DNA]</scope>
    <source>
        <strain evidence="1 2">SB</strain>
    </source>
</reference>